<evidence type="ECO:0000256" key="1">
    <source>
        <dbReference type="ARBA" id="ARBA00022617"/>
    </source>
</evidence>
<gene>
    <name evidence="7" type="ORF">ACBT_0941</name>
    <name evidence="8" type="ORF">FE247_05600</name>
</gene>
<dbReference type="GO" id="GO:0046872">
    <property type="term" value="F:metal ion binding"/>
    <property type="evidence" value="ECO:0007669"/>
    <property type="project" value="UniProtKB-KW"/>
</dbReference>
<dbReference type="STRING" id="1442598.GCA_000522465_01131"/>
<dbReference type="Proteomes" id="UP000509513">
    <property type="component" value="Chromosome"/>
</dbReference>
<reference evidence="8 9" key="1">
    <citation type="submission" date="2019-05" db="EMBL/GenBank/DDBJ databases">
        <title>Arcobacter cibarius and Arcobacter thereius providing challenges in identification an antibiotic susceptibility and Quinolone resistance.</title>
        <authorList>
            <person name="Busch A."/>
            <person name="Hanel I."/>
            <person name="Hotzel H."/>
            <person name="Tomaso H."/>
        </authorList>
    </citation>
    <scope>NUCLEOTIDE SEQUENCE [LARGE SCALE GENOMIC DNA]</scope>
    <source>
        <strain evidence="8 9">16CS0831-2</strain>
    </source>
</reference>
<dbReference type="EMBL" id="VBUC01000010">
    <property type="protein sequence ID" value="TLS99561.1"/>
    <property type="molecule type" value="Genomic_DNA"/>
</dbReference>
<evidence type="ECO:0000256" key="2">
    <source>
        <dbReference type="ARBA" id="ARBA00022723"/>
    </source>
</evidence>
<dbReference type="SUPFAM" id="SSF46626">
    <property type="entry name" value="Cytochrome c"/>
    <property type="match status" value="1"/>
</dbReference>
<evidence type="ECO:0000256" key="3">
    <source>
        <dbReference type="ARBA" id="ARBA00023004"/>
    </source>
</evidence>
<keyword evidence="9" id="KW-1185">Reference proteome</keyword>
<sequence length="264" mass="31084">MRLILIILIFVLNLYATYEDGKKVFEQKCASCHKEYIPLNLIKENYFEKDNTLLNLKTPTANMIVWAMMDGPKKIGDPNEPDIQVLEIEKFLKDYLENPDRFNAICDDTVMNYYDNKPSMKGELTNEDYVNLSYYFLDYKANLKEDLVVKEPLLKTEEEKQLLNKAKNESKKILIYATSKTCFFCKKMDKEVLSLSEIKDFSDKNYIFVEVDMENSSLPFDLQKEYKKITPSFFIVDEKGNLNNQYPGSWSKKDYMDILKKNLK</sequence>
<dbReference type="KEGG" id="acib:ACBT_0941"/>
<evidence type="ECO:0000256" key="4">
    <source>
        <dbReference type="PROSITE-ProRule" id="PRU00433"/>
    </source>
</evidence>
<dbReference type="SUPFAM" id="SSF52833">
    <property type="entry name" value="Thioredoxin-like"/>
    <property type="match status" value="1"/>
</dbReference>
<dbReference type="PROSITE" id="PS51007">
    <property type="entry name" value="CYTC"/>
    <property type="match status" value="1"/>
</dbReference>
<dbReference type="GO" id="GO:0020037">
    <property type="term" value="F:heme binding"/>
    <property type="evidence" value="ECO:0007669"/>
    <property type="project" value="InterPro"/>
</dbReference>
<dbReference type="EMBL" id="CP054051">
    <property type="protein sequence ID" value="QKJ26860.1"/>
    <property type="molecule type" value="Genomic_DNA"/>
</dbReference>
<evidence type="ECO:0000313" key="10">
    <source>
        <dbReference type="Proteomes" id="UP000509513"/>
    </source>
</evidence>
<name>A0A5J6RFM2_9BACT</name>
<organism evidence="7 10">
    <name type="scientific">Aliarcobacter cibarius</name>
    <dbReference type="NCBI Taxonomy" id="255507"/>
    <lineage>
        <taxon>Bacteria</taxon>
        <taxon>Pseudomonadati</taxon>
        <taxon>Campylobacterota</taxon>
        <taxon>Epsilonproteobacteria</taxon>
        <taxon>Campylobacterales</taxon>
        <taxon>Arcobacteraceae</taxon>
        <taxon>Aliarcobacter</taxon>
    </lineage>
</organism>
<dbReference type="AlphaFoldDB" id="A0A5J6RFM2"/>
<dbReference type="InterPro" id="IPR036909">
    <property type="entry name" value="Cyt_c-like_dom_sf"/>
</dbReference>
<evidence type="ECO:0000313" key="8">
    <source>
        <dbReference type="EMBL" id="TLS99561.1"/>
    </source>
</evidence>
<protein>
    <submittedName>
        <fullName evidence="8">DUF255 domain-containing protein</fullName>
    </submittedName>
    <submittedName>
        <fullName evidence="7">Thioredoxin family protein (Thioredoxin_2 domain)</fullName>
    </submittedName>
</protein>
<feature type="domain" description="Thioredoxin" evidence="6">
    <location>
        <begin position="143"/>
        <end position="264"/>
    </location>
</feature>
<dbReference type="Proteomes" id="UP000305417">
    <property type="component" value="Unassembled WGS sequence"/>
</dbReference>
<dbReference type="GO" id="GO:0009055">
    <property type="term" value="F:electron transfer activity"/>
    <property type="evidence" value="ECO:0007669"/>
    <property type="project" value="InterPro"/>
</dbReference>
<dbReference type="InterPro" id="IPR012336">
    <property type="entry name" value="Thioredoxin-like_fold"/>
</dbReference>
<keyword evidence="1 4" id="KW-0349">Heme</keyword>
<dbReference type="InterPro" id="IPR036249">
    <property type="entry name" value="Thioredoxin-like_sf"/>
</dbReference>
<dbReference type="InterPro" id="IPR009056">
    <property type="entry name" value="Cyt_c-like_dom"/>
</dbReference>
<evidence type="ECO:0000259" key="5">
    <source>
        <dbReference type="PROSITE" id="PS51007"/>
    </source>
</evidence>
<feature type="domain" description="Cytochrome c" evidence="5">
    <location>
        <begin position="16"/>
        <end position="140"/>
    </location>
</feature>
<dbReference type="Gene3D" id="3.40.30.10">
    <property type="entry name" value="Glutaredoxin"/>
    <property type="match status" value="1"/>
</dbReference>
<evidence type="ECO:0000313" key="9">
    <source>
        <dbReference type="Proteomes" id="UP000305417"/>
    </source>
</evidence>
<dbReference type="RefSeq" id="WP_024775251.1">
    <property type="nucleotide sequence ID" value="NZ_CP043857.1"/>
</dbReference>
<dbReference type="Pfam" id="PF13098">
    <property type="entry name" value="Thioredoxin_2"/>
    <property type="match status" value="1"/>
</dbReference>
<reference evidence="7 10" key="2">
    <citation type="submission" date="2020-05" db="EMBL/GenBank/DDBJ databases">
        <title>Complete genome sequencing of Campylobacter and Arcobacter type strains.</title>
        <authorList>
            <person name="Miller W.G."/>
            <person name="Yee E."/>
        </authorList>
    </citation>
    <scope>NUCLEOTIDE SEQUENCE [LARGE SCALE GENOMIC DNA]</scope>
    <source>
        <strain evidence="7 10">LMG 21996</strain>
    </source>
</reference>
<evidence type="ECO:0000313" key="7">
    <source>
        <dbReference type="EMBL" id="QKJ26860.1"/>
    </source>
</evidence>
<dbReference type="PROSITE" id="PS51352">
    <property type="entry name" value="THIOREDOXIN_2"/>
    <property type="match status" value="1"/>
</dbReference>
<evidence type="ECO:0000259" key="6">
    <source>
        <dbReference type="PROSITE" id="PS51352"/>
    </source>
</evidence>
<keyword evidence="3 4" id="KW-0408">Iron</keyword>
<proteinExistence type="predicted"/>
<dbReference type="InterPro" id="IPR013766">
    <property type="entry name" value="Thioredoxin_domain"/>
</dbReference>
<keyword evidence="2 4" id="KW-0479">Metal-binding</keyword>
<accession>A0A5J6RFM2</accession>